<dbReference type="PROSITE" id="PS01187">
    <property type="entry name" value="EGF_CA"/>
    <property type="match status" value="5"/>
</dbReference>
<feature type="domain" description="EGF-like" evidence="10">
    <location>
        <begin position="625"/>
        <end position="663"/>
    </location>
</feature>
<comment type="caution">
    <text evidence="12">The sequence shown here is derived from an EMBL/GenBank/DDBJ whole genome shotgun (WGS) entry which is preliminary data.</text>
</comment>
<feature type="disulfide bond" evidence="5">
    <location>
        <begin position="613"/>
        <end position="622"/>
    </location>
</feature>
<feature type="domain" description="EGF-like" evidence="10">
    <location>
        <begin position="583"/>
        <end position="623"/>
    </location>
</feature>
<comment type="function">
    <text evidence="7">Putative Notch ligand involved in the mediation of Notch signaling.</text>
</comment>
<keyword evidence="3 7" id="KW-0677">Repeat</keyword>
<feature type="chain" id="PRO_5044883602" description="Delta-like protein" evidence="9">
    <location>
        <begin position="21"/>
        <end position="1174"/>
    </location>
</feature>
<sequence length="1174" mass="128428">MAATVWNFLLLVYLVPVCLASGVLEMHMISFSSNCEEAFGDDCDHYFTFCFDRAGNTPSINSCYYKSQTTGRFDNQNYISFGSSINGVLNPIIVSIPSFSDPRVLVVMRSMDHDGTSGDDHVVTVHKTLSLSPASSRTRASYRSDSLSSGSHRFTFEYKAYCNNNRYGSKCDVYCLAQDNDGGHYTCNVDTGAKICNSGWEGDNCAQDIDECQREPDICYSSSQVHNKTCVNLPGSHTCACDCPANWSGSHCTDDVDECADDRPSPCTLPNTQCSNSMGGYSCPCVEGWKGDKCTEDVDECQETAMLCKNGGNCTNINGSYRCDCPDNWSGPTCTDDVDECSGDLPSPCPLPNTFCSNSQGGYSCPCVEAWKGDNCTEDVNECEETAMLCKNGGNCSNLPGSYRCECPDNWTGATCTDDVDECSAGRPSPCTLPNTQCNNTQGGYSCPCVVGWRGDNCTEDVDECQEIDMLCKNGGNCSNTPGSFRCDCPNNWTGANCTEDVDECASHLPSPCILPNHRCLNLNGSFDCVCEDGWRGENCTEDIDECAESNTTCQNGGNCTNSPGSYSCECPPNWAGFNCADDFDECSSRSPPACALPNYKCQNSIGSFSCSCNDGWRGDNCTQDVDECQEGYVTCENNGTCVNFAGGFRCVCMKGWGGVACTVDIDECADRPCKSPDTRCVNLRGSFECACLDGSDDCEVITTGFIREMPSEVNVSDQVRSVFERRMKPALGRPPSAEEVGRFTNDTIMFENTLYHQNKRRTGSTNSNASSNPSARGALPTPPMAGWKSDYDMFTDDAVIYHDIEDKDDAGYTSMEGAAESERDRHEQGVYMPGYANGHVTGLDTRLDAGVNRYEDFDAMQQAADGQNRLREDAHGYMEPNVLRESWKRPDDADHSLNPGDGAQDAGDVVHVGQVNLNEENDGEQEFDHLHGVPVEHFPQRGRDFRPEANRDRGDDYPAPDLDMLGNLAMNEDAGRFGGRSDVGDEEPFGWSENGVQGAAPHRGHAVGQGEDDEGSGTFPESQCNNIPSHVHFRLPSDHSSAASGENAHDFSDQENEPGDDLGHLPTEGQRADHLGEEPRHEDGHVPEYNHRDNTDRVYIPGQGQLEFVRREDSDFDEDDFLMNIGYAGETTDDPDDLPAPPSEILWQYPIYELARRPTDPDRPPPEPPTAFF</sequence>
<evidence type="ECO:0000313" key="13">
    <source>
        <dbReference type="Proteomes" id="UP001519460"/>
    </source>
</evidence>
<feature type="disulfide bond" evidence="5">
    <location>
        <begin position="489"/>
        <end position="498"/>
    </location>
</feature>
<feature type="compositionally biased region" description="Polar residues" evidence="8">
    <location>
        <begin position="1020"/>
        <end position="1029"/>
    </location>
</feature>
<feature type="domain" description="EGF-like" evidence="10">
    <location>
        <begin position="297"/>
        <end position="335"/>
    </location>
</feature>
<evidence type="ECO:0000256" key="6">
    <source>
        <dbReference type="PROSITE-ProRule" id="PRU00377"/>
    </source>
</evidence>
<feature type="disulfide bond" evidence="5">
    <location>
        <begin position="531"/>
        <end position="540"/>
    </location>
</feature>
<dbReference type="PANTHER" id="PTHR12916">
    <property type="entry name" value="CYTOCHROME C OXIDASE POLYPEPTIDE VIC-2"/>
    <property type="match status" value="1"/>
</dbReference>
<feature type="domain" description="EGF-like" evidence="10">
    <location>
        <begin position="208"/>
        <end position="253"/>
    </location>
</feature>
<keyword evidence="7" id="KW-1133">Transmembrane helix</keyword>
<evidence type="ECO:0000256" key="1">
    <source>
        <dbReference type="ARBA" id="ARBA00022473"/>
    </source>
</evidence>
<feature type="disulfide bond" evidence="5">
    <location>
        <begin position="449"/>
        <end position="458"/>
    </location>
</feature>
<feature type="compositionally biased region" description="Basic and acidic residues" evidence="8">
    <location>
        <begin position="939"/>
        <end position="957"/>
    </location>
</feature>
<feature type="region of interest" description="Disordered" evidence="8">
    <location>
        <begin position="938"/>
        <end position="1099"/>
    </location>
</feature>
<feature type="disulfide bond" evidence="5">
    <location>
        <begin position="285"/>
        <end position="294"/>
    </location>
</feature>
<dbReference type="InterPro" id="IPR001881">
    <property type="entry name" value="EGF-like_Ca-bd_dom"/>
</dbReference>
<reference evidence="12 13" key="1">
    <citation type="journal article" date="2023" name="Sci. Data">
        <title>Genome assembly of the Korean intertidal mud-creeper Batillaria attramentaria.</title>
        <authorList>
            <person name="Patra A.K."/>
            <person name="Ho P.T."/>
            <person name="Jun S."/>
            <person name="Lee S.J."/>
            <person name="Kim Y."/>
            <person name="Won Y.J."/>
        </authorList>
    </citation>
    <scope>NUCLEOTIDE SEQUENCE [LARGE SCALE GENOMIC DNA]</scope>
    <source>
        <strain evidence="12">Wonlab-2016</strain>
    </source>
</reference>
<evidence type="ECO:0000313" key="12">
    <source>
        <dbReference type="EMBL" id="KAK7490076.1"/>
    </source>
</evidence>
<dbReference type="InterPro" id="IPR049883">
    <property type="entry name" value="NOTCH1_EGF-like"/>
</dbReference>
<dbReference type="EMBL" id="JACVVK020000131">
    <property type="protein sequence ID" value="KAK7490076.1"/>
    <property type="molecule type" value="Genomic_DNA"/>
</dbReference>
<name>A0ABD0KS39_9CAEN</name>
<keyword evidence="2 5" id="KW-0245">EGF-like domain</keyword>
<feature type="disulfide bond" evidence="6">
    <location>
        <begin position="162"/>
        <end position="171"/>
    </location>
</feature>
<feature type="domain" description="EGF-like" evidence="10">
    <location>
        <begin position="501"/>
        <end position="541"/>
    </location>
</feature>
<feature type="disulfide bond" evidence="5">
    <location>
        <begin position="653"/>
        <end position="662"/>
    </location>
</feature>
<dbReference type="PROSITE" id="PS51051">
    <property type="entry name" value="DSL"/>
    <property type="match status" value="1"/>
</dbReference>
<comment type="subcellular location">
    <subcellularLocation>
        <location evidence="7">Membrane</location>
        <topology evidence="7">Single-pass type I membrane protein</topology>
    </subcellularLocation>
</comment>
<dbReference type="Gene3D" id="2.10.25.140">
    <property type="match status" value="1"/>
</dbReference>
<comment type="caution">
    <text evidence="5">Lacks conserved residue(s) required for the propagation of feature annotation.</text>
</comment>
<dbReference type="SMART" id="SM00051">
    <property type="entry name" value="DSL"/>
    <property type="match status" value="1"/>
</dbReference>
<evidence type="ECO:0000256" key="7">
    <source>
        <dbReference type="RuleBase" id="RU280815"/>
    </source>
</evidence>
<organism evidence="12 13">
    <name type="scientific">Batillaria attramentaria</name>
    <dbReference type="NCBI Taxonomy" id="370345"/>
    <lineage>
        <taxon>Eukaryota</taxon>
        <taxon>Metazoa</taxon>
        <taxon>Spiralia</taxon>
        <taxon>Lophotrochozoa</taxon>
        <taxon>Mollusca</taxon>
        <taxon>Gastropoda</taxon>
        <taxon>Caenogastropoda</taxon>
        <taxon>Sorbeoconcha</taxon>
        <taxon>Cerithioidea</taxon>
        <taxon>Batillariidae</taxon>
        <taxon>Batillaria</taxon>
    </lineage>
</organism>
<dbReference type="PANTHER" id="PTHR12916:SF9">
    <property type="entry name" value="NEUROGENIC LOCUS NOTCH HOMOLOG PROTEIN 1-RELATED"/>
    <property type="match status" value="1"/>
</dbReference>
<dbReference type="SUPFAM" id="SSF57196">
    <property type="entry name" value="EGF/Laminin"/>
    <property type="match status" value="1"/>
</dbReference>
<feature type="compositionally biased region" description="Basic and acidic residues" evidence="8">
    <location>
        <begin position="886"/>
        <end position="896"/>
    </location>
</feature>
<feature type="region of interest" description="Disordered" evidence="8">
    <location>
        <begin position="758"/>
        <end position="784"/>
    </location>
</feature>
<feature type="domain" description="EGF-like" evidence="10">
    <location>
        <begin position="255"/>
        <end position="295"/>
    </location>
</feature>
<keyword evidence="7 9" id="KW-0732">Signal</keyword>
<dbReference type="SUPFAM" id="SSF57184">
    <property type="entry name" value="Growth factor receptor domain"/>
    <property type="match status" value="4"/>
</dbReference>
<feature type="disulfide bond" evidence="6">
    <location>
        <begin position="175"/>
        <end position="187"/>
    </location>
</feature>
<proteinExistence type="predicted"/>
<dbReference type="PROSITE" id="PS00010">
    <property type="entry name" value="ASX_HYDROXYL"/>
    <property type="match status" value="11"/>
</dbReference>
<dbReference type="SMART" id="SM00181">
    <property type="entry name" value="EGF"/>
    <property type="match status" value="12"/>
</dbReference>
<dbReference type="Gene3D" id="2.10.25.10">
    <property type="entry name" value="Laminin"/>
    <property type="match status" value="12"/>
</dbReference>
<evidence type="ECO:0000256" key="2">
    <source>
        <dbReference type="ARBA" id="ARBA00022536"/>
    </source>
</evidence>
<dbReference type="InterPro" id="IPR001774">
    <property type="entry name" value="DSL"/>
</dbReference>
<protein>
    <recommendedName>
        <fullName evidence="7">Delta-like protein</fullName>
    </recommendedName>
</protein>
<keyword evidence="4 5" id="KW-1015">Disulfide bond</keyword>
<feature type="disulfide bond" evidence="5">
    <location>
        <begin position="325"/>
        <end position="334"/>
    </location>
</feature>
<dbReference type="PROSITE" id="PS01186">
    <property type="entry name" value="EGF_2"/>
    <property type="match status" value="5"/>
</dbReference>
<dbReference type="PROSITE" id="PS50026">
    <property type="entry name" value="EGF_3"/>
    <property type="match status" value="12"/>
</dbReference>
<feature type="disulfide bond" evidence="5">
    <location>
        <begin position="367"/>
        <end position="376"/>
    </location>
</feature>
<feature type="disulfide bond" evidence="6">
    <location>
        <begin position="196"/>
        <end position="205"/>
    </location>
</feature>
<dbReference type="CDD" id="cd00054">
    <property type="entry name" value="EGF_CA"/>
    <property type="match status" value="11"/>
</dbReference>
<feature type="disulfide bond" evidence="5">
    <location>
        <begin position="407"/>
        <end position="416"/>
    </location>
</feature>
<feature type="domain" description="EGF-like" evidence="10">
    <location>
        <begin position="337"/>
        <end position="377"/>
    </location>
</feature>
<keyword evidence="13" id="KW-1185">Reference proteome</keyword>
<dbReference type="AlphaFoldDB" id="A0ABD0KS39"/>
<feature type="domain" description="DSL" evidence="11">
    <location>
        <begin position="160"/>
        <end position="205"/>
    </location>
</feature>
<feature type="region of interest" description="Disordered" evidence="8">
    <location>
        <begin position="885"/>
        <end position="906"/>
    </location>
</feature>
<feature type="disulfide bond" evidence="5">
    <location>
        <begin position="571"/>
        <end position="580"/>
    </location>
</feature>
<keyword evidence="1 7" id="KW-0217">Developmental protein</keyword>
<dbReference type="InterPro" id="IPR018097">
    <property type="entry name" value="EGF_Ca-bd_CS"/>
</dbReference>
<dbReference type="InterPro" id="IPR000152">
    <property type="entry name" value="EGF-type_Asp/Asn_hydroxyl_site"/>
</dbReference>
<accession>A0ABD0KS39</accession>
<gene>
    <name evidence="12" type="ORF">BaRGS_00018776</name>
</gene>
<dbReference type="InterPro" id="IPR000742">
    <property type="entry name" value="EGF"/>
</dbReference>
<evidence type="ECO:0000259" key="11">
    <source>
        <dbReference type="PROSITE" id="PS51051"/>
    </source>
</evidence>
<feature type="domain" description="EGF-like" evidence="10">
    <location>
        <begin position="379"/>
        <end position="417"/>
    </location>
</feature>
<dbReference type="SMART" id="SM00179">
    <property type="entry name" value="EGF_CA"/>
    <property type="match status" value="12"/>
</dbReference>
<evidence type="ECO:0000256" key="3">
    <source>
        <dbReference type="ARBA" id="ARBA00022737"/>
    </source>
</evidence>
<feature type="domain" description="EGF-like" evidence="10">
    <location>
        <begin position="665"/>
        <end position="700"/>
    </location>
</feature>
<dbReference type="FunFam" id="2.10.25.10:FF:000125">
    <property type="entry name" value="Neurogenic locus notch protein-like"/>
    <property type="match status" value="5"/>
</dbReference>
<dbReference type="Proteomes" id="UP001519460">
    <property type="component" value="Unassembled WGS sequence"/>
</dbReference>
<dbReference type="InterPro" id="IPR009030">
    <property type="entry name" value="Growth_fac_rcpt_cys_sf"/>
</dbReference>
<feature type="signal peptide" evidence="9">
    <location>
        <begin position="1"/>
        <end position="20"/>
    </location>
</feature>
<evidence type="ECO:0000256" key="4">
    <source>
        <dbReference type="ARBA" id="ARBA00023157"/>
    </source>
</evidence>
<evidence type="ECO:0000256" key="5">
    <source>
        <dbReference type="PROSITE-ProRule" id="PRU00076"/>
    </source>
</evidence>
<dbReference type="Pfam" id="PF07645">
    <property type="entry name" value="EGF_CA"/>
    <property type="match status" value="12"/>
</dbReference>
<dbReference type="PROSITE" id="PS00022">
    <property type="entry name" value="EGF_1"/>
    <property type="match status" value="11"/>
</dbReference>
<keyword evidence="7" id="KW-0812">Transmembrane</keyword>
<feature type="domain" description="EGF-like" evidence="10">
    <location>
        <begin position="461"/>
        <end position="499"/>
    </location>
</feature>
<evidence type="ECO:0000256" key="9">
    <source>
        <dbReference type="SAM" id="SignalP"/>
    </source>
</evidence>
<evidence type="ECO:0000259" key="10">
    <source>
        <dbReference type="PROSITE" id="PS50026"/>
    </source>
</evidence>
<dbReference type="GO" id="GO:0016020">
    <property type="term" value="C:membrane"/>
    <property type="evidence" value="ECO:0007669"/>
    <property type="project" value="UniProtKB-SubCell"/>
</dbReference>
<feature type="disulfide bond" evidence="5">
    <location>
        <begin position="243"/>
        <end position="252"/>
    </location>
</feature>
<feature type="domain" description="EGF-like" evidence="10">
    <location>
        <begin position="543"/>
        <end position="581"/>
    </location>
</feature>
<feature type="compositionally biased region" description="Basic and acidic residues" evidence="8">
    <location>
        <begin position="1071"/>
        <end position="1097"/>
    </location>
</feature>
<dbReference type="Pfam" id="PF01414">
    <property type="entry name" value="DSL"/>
    <property type="match status" value="1"/>
</dbReference>
<keyword evidence="7" id="KW-0472">Membrane</keyword>
<feature type="compositionally biased region" description="Low complexity" evidence="8">
    <location>
        <begin position="764"/>
        <end position="779"/>
    </location>
</feature>
<feature type="domain" description="EGF-like" evidence="10">
    <location>
        <begin position="419"/>
        <end position="459"/>
    </location>
</feature>
<evidence type="ECO:0000256" key="8">
    <source>
        <dbReference type="SAM" id="MobiDB-lite"/>
    </source>
</evidence>